<sequence length="171" mass="19516">MKPFSTILFLFLSVNVFGQTKWDSAVNHAGLKVIHREKNGSSAMFYLNGKLMHSSLHKTLNPDFVADVDVLEGKIYIKTKADYKPQIISLNNLRKKYLAQQPKPALFMIDDEMVDGNYESILVDENTLLSIVTENFLNREEGLDLILIKLRTKSKENIKKSKEIMIRGNAI</sequence>
<dbReference type="Proteomes" id="UP000294850">
    <property type="component" value="Unassembled WGS sequence"/>
</dbReference>
<evidence type="ECO:0000313" key="2">
    <source>
        <dbReference type="Proteomes" id="UP000294850"/>
    </source>
</evidence>
<dbReference type="OrthoDB" id="705436at2"/>
<comment type="caution">
    <text evidence="1">The sequence shown here is derived from an EMBL/GenBank/DDBJ whole genome shotgun (WGS) entry which is preliminary data.</text>
</comment>
<evidence type="ECO:0000313" key="1">
    <source>
        <dbReference type="EMBL" id="TDE10556.1"/>
    </source>
</evidence>
<organism evidence="1 2">
    <name type="scientific">Dyadobacter psychrotolerans</name>
    <dbReference type="NCBI Taxonomy" id="2541721"/>
    <lineage>
        <taxon>Bacteria</taxon>
        <taxon>Pseudomonadati</taxon>
        <taxon>Bacteroidota</taxon>
        <taxon>Cytophagia</taxon>
        <taxon>Cytophagales</taxon>
        <taxon>Spirosomataceae</taxon>
        <taxon>Dyadobacter</taxon>
    </lineage>
</organism>
<dbReference type="AlphaFoldDB" id="A0A4R5DAB5"/>
<dbReference type="EMBL" id="SMFL01000015">
    <property type="protein sequence ID" value="TDE10556.1"/>
    <property type="molecule type" value="Genomic_DNA"/>
</dbReference>
<keyword evidence="2" id="KW-1185">Reference proteome</keyword>
<proteinExistence type="predicted"/>
<name>A0A4R5DAB5_9BACT</name>
<accession>A0A4R5DAB5</accession>
<protein>
    <submittedName>
        <fullName evidence="1">Uncharacterized protein</fullName>
    </submittedName>
</protein>
<gene>
    <name evidence="1" type="ORF">E0F88_28145</name>
</gene>
<reference evidence="1 2" key="1">
    <citation type="submission" date="2019-03" db="EMBL/GenBank/DDBJ databases">
        <title>Dyadobacter AR-3-6 sp. nov., isolated from arctic soil.</title>
        <authorList>
            <person name="Chaudhary D.K."/>
        </authorList>
    </citation>
    <scope>NUCLEOTIDE SEQUENCE [LARGE SCALE GENOMIC DNA]</scope>
    <source>
        <strain evidence="1 2">AR-3-6</strain>
    </source>
</reference>